<protein>
    <submittedName>
        <fullName evidence="1">Uncharacterized protein</fullName>
    </submittedName>
</protein>
<evidence type="ECO:0000313" key="2">
    <source>
        <dbReference type="Proteomes" id="UP001516400"/>
    </source>
</evidence>
<reference evidence="1 2" key="1">
    <citation type="journal article" date="2021" name="BMC Biol.">
        <title>Horizontally acquired antibacterial genes associated with adaptive radiation of ladybird beetles.</title>
        <authorList>
            <person name="Li H.S."/>
            <person name="Tang X.F."/>
            <person name="Huang Y.H."/>
            <person name="Xu Z.Y."/>
            <person name="Chen M.L."/>
            <person name="Du X.Y."/>
            <person name="Qiu B.Y."/>
            <person name="Chen P.T."/>
            <person name="Zhang W."/>
            <person name="Slipinski A."/>
            <person name="Escalona H.E."/>
            <person name="Waterhouse R.M."/>
            <person name="Zwick A."/>
            <person name="Pang H."/>
        </authorList>
    </citation>
    <scope>NUCLEOTIDE SEQUENCE [LARGE SCALE GENOMIC DNA]</scope>
    <source>
        <strain evidence="1">SYSU2018</strain>
    </source>
</reference>
<sequence length="67" mass="7219">MKALDEIEERFLALLSKIAILAAPIPKAVVVEGVVSVSAESVLLLQVPSLDASISVDKNERIDTWCI</sequence>
<proteinExistence type="predicted"/>
<dbReference type="EMBL" id="JABFTP020000144">
    <property type="protein sequence ID" value="KAL3283144.1"/>
    <property type="molecule type" value="Genomic_DNA"/>
</dbReference>
<comment type="caution">
    <text evidence="1">The sequence shown here is derived from an EMBL/GenBank/DDBJ whole genome shotgun (WGS) entry which is preliminary data.</text>
</comment>
<keyword evidence="2" id="KW-1185">Reference proteome</keyword>
<evidence type="ECO:0000313" key="1">
    <source>
        <dbReference type="EMBL" id="KAL3283144.1"/>
    </source>
</evidence>
<gene>
    <name evidence="1" type="ORF">HHI36_006298</name>
</gene>
<dbReference type="Proteomes" id="UP001516400">
    <property type="component" value="Unassembled WGS sequence"/>
</dbReference>
<accession>A0ABD2NWS6</accession>
<name>A0ABD2NWS6_9CUCU</name>
<organism evidence="1 2">
    <name type="scientific">Cryptolaemus montrouzieri</name>
    <dbReference type="NCBI Taxonomy" id="559131"/>
    <lineage>
        <taxon>Eukaryota</taxon>
        <taxon>Metazoa</taxon>
        <taxon>Ecdysozoa</taxon>
        <taxon>Arthropoda</taxon>
        <taxon>Hexapoda</taxon>
        <taxon>Insecta</taxon>
        <taxon>Pterygota</taxon>
        <taxon>Neoptera</taxon>
        <taxon>Endopterygota</taxon>
        <taxon>Coleoptera</taxon>
        <taxon>Polyphaga</taxon>
        <taxon>Cucujiformia</taxon>
        <taxon>Coccinelloidea</taxon>
        <taxon>Coccinellidae</taxon>
        <taxon>Scymninae</taxon>
        <taxon>Scymnini</taxon>
        <taxon>Cryptolaemus</taxon>
    </lineage>
</organism>
<dbReference type="AlphaFoldDB" id="A0ABD2NWS6"/>